<sequence>MSAPILITGATGFIGRYLVRRLSAAGDPARVRCLVRSGSDVAELEHLGVELIRGDVTDWEALRAATQGCQQVVHLANLYSFWEPDPSIYRRVNVEGTRLTAQAAIEAGVELFLHVSTVAIFGRPTEVPFNEASAPGPRRFSEYARTKYEGDLIVEQMAREAALP</sequence>
<dbReference type="GO" id="GO:0004029">
    <property type="term" value="F:aldehyde dehydrogenase (NAD+) activity"/>
    <property type="evidence" value="ECO:0007669"/>
    <property type="project" value="TreeGrafter"/>
</dbReference>
<name>A0A382HU83_9ZZZZ</name>
<organism evidence="2">
    <name type="scientific">marine metagenome</name>
    <dbReference type="NCBI Taxonomy" id="408172"/>
    <lineage>
        <taxon>unclassified sequences</taxon>
        <taxon>metagenomes</taxon>
        <taxon>ecological metagenomes</taxon>
    </lineage>
</organism>
<proteinExistence type="predicted"/>
<dbReference type="InterPro" id="IPR036291">
    <property type="entry name" value="NAD(P)-bd_dom_sf"/>
</dbReference>
<feature type="non-terminal residue" evidence="2">
    <location>
        <position position="164"/>
    </location>
</feature>
<evidence type="ECO:0000259" key="1">
    <source>
        <dbReference type="Pfam" id="PF01370"/>
    </source>
</evidence>
<protein>
    <recommendedName>
        <fullName evidence="1">NAD-dependent epimerase/dehydratase domain-containing protein</fullName>
    </recommendedName>
</protein>
<dbReference type="Pfam" id="PF01370">
    <property type="entry name" value="Epimerase"/>
    <property type="match status" value="1"/>
</dbReference>
<evidence type="ECO:0000313" key="2">
    <source>
        <dbReference type="EMBL" id="SVB90739.1"/>
    </source>
</evidence>
<dbReference type="InterPro" id="IPR001509">
    <property type="entry name" value="Epimerase_deHydtase"/>
</dbReference>
<feature type="domain" description="NAD-dependent epimerase/dehydratase" evidence="1">
    <location>
        <begin position="5"/>
        <end position="162"/>
    </location>
</feature>
<reference evidence="2" key="1">
    <citation type="submission" date="2018-05" db="EMBL/GenBank/DDBJ databases">
        <authorList>
            <person name="Lanie J.A."/>
            <person name="Ng W.-L."/>
            <person name="Kazmierczak K.M."/>
            <person name="Andrzejewski T.M."/>
            <person name="Davidsen T.M."/>
            <person name="Wayne K.J."/>
            <person name="Tettelin H."/>
            <person name="Glass J.I."/>
            <person name="Rusch D."/>
            <person name="Podicherti R."/>
            <person name="Tsui H.-C.T."/>
            <person name="Winkler M.E."/>
        </authorList>
    </citation>
    <scope>NUCLEOTIDE SEQUENCE</scope>
</reference>
<dbReference type="GO" id="GO:0005737">
    <property type="term" value="C:cytoplasm"/>
    <property type="evidence" value="ECO:0007669"/>
    <property type="project" value="TreeGrafter"/>
</dbReference>
<gene>
    <name evidence="2" type="ORF">METZ01_LOCUS243593</name>
</gene>
<dbReference type="PANTHER" id="PTHR48079:SF6">
    <property type="entry name" value="NAD(P)-BINDING DOMAIN-CONTAINING PROTEIN-RELATED"/>
    <property type="match status" value="1"/>
</dbReference>
<dbReference type="EMBL" id="UINC01063277">
    <property type="protein sequence ID" value="SVB90739.1"/>
    <property type="molecule type" value="Genomic_DNA"/>
</dbReference>
<accession>A0A382HU83</accession>
<dbReference type="PANTHER" id="PTHR48079">
    <property type="entry name" value="PROTEIN YEEZ"/>
    <property type="match status" value="1"/>
</dbReference>
<dbReference type="SUPFAM" id="SSF51735">
    <property type="entry name" value="NAD(P)-binding Rossmann-fold domains"/>
    <property type="match status" value="1"/>
</dbReference>
<dbReference type="Gene3D" id="3.40.50.720">
    <property type="entry name" value="NAD(P)-binding Rossmann-like Domain"/>
    <property type="match status" value="1"/>
</dbReference>
<dbReference type="InterPro" id="IPR051783">
    <property type="entry name" value="NAD(P)-dependent_oxidoreduct"/>
</dbReference>
<dbReference type="AlphaFoldDB" id="A0A382HU83"/>